<evidence type="ECO:0000313" key="1">
    <source>
        <dbReference type="EMBL" id="MEQ2362135.1"/>
    </source>
</evidence>
<gene>
    <name evidence="1" type="ORF">WMO44_08260</name>
</gene>
<reference evidence="1 2" key="1">
    <citation type="submission" date="2024-03" db="EMBL/GenBank/DDBJ databases">
        <title>Human intestinal bacterial collection.</title>
        <authorList>
            <person name="Pauvert C."/>
            <person name="Hitch T.C.A."/>
            <person name="Clavel T."/>
        </authorList>
    </citation>
    <scope>NUCLEOTIDE SEQUENCE [LARGE SCALE GENOMIC DNA]</scope>
    <source>
        <strain evidence="1 2">CLA-AA-H175</strain>
    </source>
</reference>
<dbReference type="SUPFAM" id="SSF160148">
    <property type="entry name" value="CPE0013-like"/>
    <property type="match status" value="1"/>
</dbReference>
<protein>
    <submittedName>
        <fullName evidence="1">DUF1667 domain-containing protein</fullName>
    </submittedName>
</protein>
<sequence length="118" mass="12480">MSDMKEVICTCCPQGCHLQVDEANDYKVTGNGCPNGIAYGKEELTHPTRIITSTVRAEGCLHSRCPVKTSKPVPKGQMAEVVAALDSVVLHAPIHVGDVVLTDVCGTGADIVTCRDMA</sequence>
<dbReference type="InterPro" id="IPR012460">
    <property type="entry name" value="DUF1667"/>
</dbReference>
<keyword evidence="2" id="KW-1185">Reference proteome</keyword>
<comment type="caution">
    <text evidence="1">The sequence shown here is derived from an EMBL/GenBank/DDBJ whole genome shotgun (WGS) entry which is preliminary data.</text>
</comment>
<dbReference type="InterPro" id="IPR036593">
    <property type="entry name" value="CPE0013-like_sf"/>
</dbReference>
<dbReference type="Pfam" id="PF07892">
    <property type="entry name" value="DUF1667"/>
    <property type="match status" value="1"/>
</dbReference>
<dbReference type="PANTHER" id="PTHR39450:SF1">
    <property type="entry name" value="DUF1667 DOMAIN-CONTAINING PROTEIN"/>
    <property type="match status" value="1"/>
</dbReference>
<name>A0ABV1AVC8_9FIRM</name>
<dbReference type="EMBL" id="JBBMEO010000010">
    <property type="protein sequence ID" value="MEQ2362135.1"/>
    <property type="molecule type" value="Genomic_DNA"/>
</dbReference>
<dbReference type="Gene3D" id="3.10.530.10">
    <property type="entry name" value="CPE0013-like"/>
    <property type="match status" value="1"/>
</dbReference>
<organism evidence="1 2">
    <name type="scientific">Faecalibacterium tardum</name>
    <dbReference type="NCBI Taxonomy" id="3133156"/>
    <lineage>
        <taxon>Bacteria</taxon>
        <taxon>Bacillati</taxon>
        <taxon>Bacillota</taxon>
        <taxon>Clostridia</taxon>
        <taxon>Eubacteriales</taxon>
        <taxon>Oscillospiraceae</taxon>
        <taxon>Faecalibacterium</taxon>
    </lineage>
</organism>
<dbReference type="PANTHER" id="PTHR39450">
    <property type="entry name" value="MOLYBDOPTERIN OXIDOREDUCTASE, 4FE-4S CLUSTER-BINDING SUBUNIT"/>
    <property type="match status" value="1"/>
</dbReference>
<dbReference type="Proteomes" id="UP001457197">
    <property type="component" value="Unassembled WGS sequence"/>
</dbReference>
<accession>A0ABV1AVC8</accession>
<proteinExistence type="predicted"/>
<evidence type="ECO:0000313" key="2">
    <source>
        <dbReference type="Proteomes" id="UP001457197"/>
    </source>
</evidence>